<dbReference type="Gene3D" id="3.40.50.150">
    <property type="entry name" value="Vaccinia Virus protein VP39"/>
    <property type="match status" value="2"/>
</dbReference>
<dbReference type="PIRSF" id="PIRSF028762">
    <property type="entry name" value="ABD1"/>
    <property type="match status" value="1"/>
</dbReference>
<dbReference type="AlphaFoldDB" id="A0A9Q0LSF9"/>
<evidence type="ECO:0000256" key="5">
    <source>
        <dbReference type="ARBA" id="ARBA00022679"/>
    </source>
</evidence>
<dbReference type="InterPro" id="IPR016899">
    <property type="entry name" value="mRNA_G-N7_MeTrfase_euk"/>
</dbReference>
<evidence type="ECO:0000313" key="15">
    <source>
        <dbReference type="Proteomes" id="UP001149090"/>
    </source>
</evidence>
<protein>
    <recommendedName>
        <fullName evidence="2">mRNA (guanine-N(7))-methyltransferase</fullName>
        <ecNumber evidence="2">2.1.1.56</ecNumber>
    </recommendedName>
</protein>
<evidence type="ECO:0000259" key="13">
    <source>
        <dbReference type="PROSITE" id="PS51562"/>
    </source>
</evidence>
<name>A0A9Q0LSF9_ANAIG</name>
<dbReference type="Pfam" id="PF03291">
    <property type="entry name" value="mRNA_G-N7_MeTrfase"/>
    <property type="match status" value="1"/>
</dbReference>
<feature type="region of interest" description="Disordered" evidence="12">
    <location>
        <begin position="1"/>
        <end position="28"/>
    </location>
</feature>
<keyword evidence="15" id="KW-1185">Reference proteome</keyword>
<dbReference type="GO" id="GO:0003723">
    <property type="term" value="F:RNA binding"/>
    <property type="evidence" value="ECO:0007669"/>
    <property type="project" value="UniProtKB-KW"/>
</dbReference>
<evidence type="ECO:0000256" key="11">
    <source>
        <dbReference type="PIRSR" id="PIRSR028762-2"/>
    </source>
</evidence>
<dbReference type="SUPFAM" id="SSF53335">
    <property type="entry name" value="S-adenosyl-L-methionine-dependent methyltransferases"/>
    <property type="match status" value="1"/>
</dbReference>
<evidence type="ECO:0000256" key="8">
    <source>
        <dbReference type="ARBA" id="ARBA00023042"/>
    </source>
</evidence>
<feature type="site" description="mRNA cap binding" evidence="11">
    <location>
        <position position="100"/>
    </location>
</feature>
<evidence type="ECO:0000256" key="3">
    <source>
        <dbReference type="ARBA" id="ARBA00022603"/>
    </source>
</evidence>
<dbReference type="InterPro" id="IPR029063">
    <property type="entry name" value="SAM-dependent_MTases_sf"/>
</dbReference>
<dbReference type="GO" id="GO:0004482">
    <property type="term" value="F:mRNA 5'-cap (guanine-N7-)-methyltransferase activity"/>
    <property type="evidence" value="ECO:0007669"/>
    <property type="project" value="UniProtKB-EC"/>
</dbReference>
<dbReference type="OrthoDB" id="10248867at2759"/>
<evidence type="ECO:0000256" key="9">
    <source>
        <dbReference type="ARBA" id="ARBA00023242"/>
    </source>
</evidence>
<accession>A0A9Q0LSF9</accession>
<dbReference type="EMBL" id="JAPDFW010000054">
    <property type="protein sequence ID" value="KAJ5078182.1"/>
    <property type="molecule type" value="Genomic_DNA"/>
</dbReference>
<evidence type="ECO:0000256" key="6">
    <source>
        <dbReference type="ARBA" id="ARBA00022691"/>
    </source>
</evidence>
<comment type="caution">
    <text evidence="14">The sequence shown here is derived from an EMBL/GenBank/DDBJ whole genome shotgun (WGS) entry which is preliminary data.</text>
</comment>
<dbReference type="InterPro" id="IPR039753">
    <property type="entry name" value="RG7MT1"/>
</dbReference>
<keyword evidence="4" id="KW-0507">mRNA processing</keyword>
<sequence length="315" mass="36604">MMNNLNSQNSTKHSQQIQNHYDQKKQINDNKRKESPIIWMKTINNWVKSILIKKYTNPKDSVLDFCCGKGGDLKKWKYGLISNFVGADISKASIHDAIDRNIFFDIVSCQFSLHYSFQSESTVRKMLENVTCRLSKGGFFVGTVPNANWIVKKLRSIDGLNFGNDIFSIKFIKSNEKMTDEEFKQNIPTFGAEYEFSLLDAIKPLSEFLIHFPSFEKIASEYGLKIVEKRTFHQFFYDQIEKPEGLELLQKMSSNLKGEIPLDQWEAIGIYMIFVFEKVTEPSLFNKNNSQENEVESLTHEYIDLSQIPHIKKNF</sequence>
<reference evidence="14" key="1">
    <citation type="submission" date="2022-10" db="EMBL/GenBank/DDBJ databases">
        <title>Novel sulphate-reducing endosymbionts in the free-living metamonad Anaeramoeba.</title>
        <authorList>
            <person name="Jerlstrom-Hultqvist J."/>
            <person name="Cepicka I."/>
            <person name="Gallot-Lavallee L."/>
            <person name="Salas-Leiva D."/>
            <person name="Curtis B.A."/>
            <person name="Zahonova K."/>
            <person name="Pipaliya S."/>
            <person name="Dacks J."/>
            <person name="Roger A.J."/>
        </authorList>
    </citation>
    <scope>NUCLEOTIDE SEQUENCE</scope>
    <source>
        <strain evidence="14">BMAN</strain>
    </source>
</reference>
<proteinExistence type="predicted"/>
<keyword evidence="3 14" id="KW-0489">Methyltransferase</keyword>
<keyword evidence="5" id="KW-0808">Transferase</keyword>
<evidence type="ECO:0000313" key="14">
    <source>
        <dbReference type="EMBL" id="KAJ5078182.1"/>
    </source>
</evidence>
<evidence type="ECO:0000256" key="4">
    <source>
        <dbReference type="ARBA" id="ARBA00022664"/>
    </source>
</evidence>
<keyword evidence="6" id="KW-0949">S-adenosyl-L-methionine</keyword>
<keyword evidence="8 11" id="KW-0506">mRNA capping</keyword>
<dbReference type="GO" id="GO:0005634">
    <property type="term" value="C:nucleus"/>
    <property type="evidence" value="ECO:0007669"/>
    <property type="project" value="UniProtKB-SubCell"/>
</dbReference>
<keyword evidence="9" id="KW-0539">Nucleus</keyword>
<evidence type="ECO:0000256" key="10">
    <source>
        <dbReference type="ARBA" id="ARBA00044712"/>
    </source>
</evidence>
<feature type="domain" description="MRNA cap 0 methyltransferase" evidence="13">
    <location>
        <begin position="35"/>
        <end position="279"/>
    </location>
</feature>
<evidence type="ECO:0000256" key="1">
    <source>
        <dbReference type="ARBA" id="ARBA00004123"/>
    </source>
</evidence>
<feature type="site" description="mRNA cap binding" evidence="11">
    <location>
        <position position="75"/>
    </location>
</feature>
<feature type="binding site" evidence="11">
    <location>
        <begin position="44"/>
        <end position="45"/>
    </location>
    <ligand>
        <name>mRNA</name>
        <dbReference type="ChEBI" id="CHEBI:33699"/>
    </ligand>
</feature>
<gene>
    <name evidence="14" type="ORF">M0811_04970</name>
</gene>
<feature type="site" description="mRNA cap binding" evidence="11">
    <location>
        <position position="207"/>
    </location>
</feature>
<evidence type="ECO:0000256" key="12">
    <source>
        <dbReference type="SAM" id="MobiDB-lite"/>
    </source>
</evidence>
<comment type="subcellular location">
    <subcellularLocation>
        <location evidence="1">Nucleus</location>
    </subcellularLocation>
</comment>
<comment type="catalytic activity">
    <reaction evidence="10">
        <text>a 5'-end (5'-triphosphoguanosine)-ribonucleoside in mRNA + S-adenosyl-L-methionine = a 5'-end (N(7)-methyl 5'-triphosphoguanosine)-ribonucleoside in mRNA + S-adenosyl-L-homocysteine</text>
        <dbReference type="Rhea" id="RHEA:67008"/>
        <dbReference type="Rhea" id="RHEA-COMP:17166"/>
        <dbReference type="Rhea" id="RHEA-COMP:17167"/>
        <dbReference type="ChEBI" id="CHEBI:57856"/>
        <dbReference type="ChEBI" id="CHEBI:59789"/>
        <dbReference type="ChEBI" id="CHEBI:156461"/>
        <dbReference type="ChEBI" id="CHEBI:167617"/>
        <dbReference type="EC" id="2.1.1.56"/>
    </reaction>
</comment>
<feature type="compositionally biased region" description="Polar residues" evidence="12">
    <location>
        <begin position="1"/>
        <end position="20"/>
    </location>
</feature>
<dbReference type="EC" id="2.1.1.56" evidence="2"/>
<evidence type="ECO:0000256" key="7">
    <source>
        <dbReference type="ARBA" id="ARBA00022884"/>
    </source>
</evidence>
<organism evidence="14 15">
    <name type="scientific">Anaeramoeba ignava</name>
    <name type="common">Anaerobic marine amoeba</name>
    <dbReference type="NCBI Taxonomy" id="1746090"/>
    <lineage>
        <taxon>Eukaryota</taxon>
        <taxon>Metamonada</taxon>
        <taxon>Anaeramoebidae</taxon>
        <taxon>Anaeramoeba</taxon>
    </lineage>
</organism>
<dbReference type="InterPro" id="IPR004971">
    <property type="entry name" value="mRNA_G-N7_MeTrfase_dom"/>
</dbReference>
<feature type="site" description="mRNA cap binding" evidence="11">
    <location>
        <position position="114"/>
    </location>
</feature>
<dbReference type="PANTHER" id="PTHR12189">
    <property type="entry name" value="MRNA GUANINE-7- METHYLTRANSFERASE"/>
    <property type="match status" value="1"/>
</dbReference>
<dbReference type="Proteomes" id="UP001149090">
    <property type="component" value="Unassembled WGS sequence"/>
</dbReference>
<dbReference type="PANTHER" id="PTHR12189:SF2">
    <property type="entry name" value="MRNA CAP GUANINE-N7 METHYLTRANSFERASE"/>
    <property type="match status" value="1"/>
</dbReference>
<keyword evidence="7" id="KW-0694">RNA-binding</keyword>
<feature type="site" description="mRNA cap binding" evidence="11">
    <location>
        <position position="69"/>
    </location>
</feature>
<dbReference type="PROSITE" id="PS51562">
    <property type="entry name" value="RNA_CAP0_MT"/>
    <property type="match status" value="1"/>
</dbReference>
<feature type="site" description="mRNA cap binding" evidence="11">
    <location>
        <position position="271"/>
    </location>
</feature>
<evidence type="ECO:0000256" key="2">
    <source>
        <dbReference type="ARBA" id="ARBA00011926"/>
    </source>
</evidence>